<dbReference type="InterPro" id="IPR044861">
    <property type="entry name" value="IPNS-like_FE2OG_OXY"/>
</dbReference>
<dbReference type="InterPro" id="IPR027443">
    <property type="entry name" value="IPNS-like_sf"/>
</dbReference>
<protein>
    <recommendedName>
        <fullName evidence="9">Fe2OG dioxygenase domain-containing protein</fullName>
    </recommendedName>
</protein>
<dbReference type="SUPFAM" id="SSF51197">
    <property type="entry name" value="Clavaminate synthase-like"/>
    <property type="match status" value="1"/>
</dbReference>
<dbReference type="Proteomes" id="UP001355207">
    <property type="component" value="Chromosome 1"/>
</dbReference>
<reference evidence="7 8" key="1">
    <citation type="submission" date="2024-01" db="EMBL/GenBank/DDBJ databases">
        <title>Comparative genomics of Cryptococcus and Kwoniella reveals pathogenesis evolution and contrasting modes of karyotype evolution via chromosome fusion or intercentromeric recombination.</title>
        <authorList>
            <person name="Coelho M.A."/>
            <person name="David-Palma M."/>
            <person name="Shea T."/>
            <person name="Bowers K."/>
            <person name="McGinley-Smith S."/>
            <person name="Mohammad A.W."/>
            <person name="Gnirke A."/>
            <person name="Yurkov A.M."/>
            <person name="Nowrousian M."/>
            <person name="Sun S."/>
            <person name="Cuomo C.A."/>
            <person name="Heitman J."/>
        </authorList>
    </citation>
    <scope>NUCLEOTIDE SEQUENCE [LARGE SCALE GENOMIC DNA]</scope>
    <source>
        <strain evidence="7 8">CBS 6074</strain>
    </source>
</reference>
<dbReference type="Gene3D" id="2.60.120.330">
    <property type="entry name" value="B-lactam Antibiotic, Isopenicillin N Synthase, Chain"/>
    <property type="match status" value="1"/>
</dbReference>
<sequence length="382" mass="44170">MATNQANLSGREENGNNATDKGLVHFIPVAESKMDVPYADLSIIDISRWSEGLDVQKSLADQLYEAMTTDGFFVLTGFGISEQEIQRQVDIGYTVLEKTPFDEKKELDSHTDKTGVYRGFKPRQYYEMENGVKDQIEQFNWQREMEDQPIPSTLKPFEKETKSFCEKIHKDVLYKVYQLFALALELPINTFVDFHKYEEHDDSWFRYMAYYDEFSPEDEEKVGHVWLKGHQDHGAVTMVFSQPMASLQVRDDEGNWKYTRHVPGGIIVNCGIMMEWWTGGLFKAANHRVYEPPKDQRNHIRCGLFYFSIPNNDVKPDLLKDSPVLRKLNRESMFKDGKTIDAKTFSRARVSKVGKSDIYKSNWGKGERLVEVIAGVEVPHFG</sequence>
<dbReference type="GO" id="GO:0016491">
    <property type="term" value="F:oxidoreductase activity"/>
    <property type="evidence" value="ECO:0007669"/>
    <property type="project" value="UniProtKB-KW"/>
</dbReference>
<comment type="similarity">
    <text evidence="1">Belongs to the iron/ascorbate-dependent oxidoreductase family.</text>
</comment>
<evidence type="ECO:0000256" key="1">
    <source>
        <dbReference type="ARBA" id="ARBA00008056"/>
    </source>
</evidence>
<dbReference type="AlphaFoldDB" id="A0AAX4JM43"/>
<evidence type="ECO:0008006" key="9">
    <source>
        <dbReference type="Google" id="ProtNLM"/>
    </source>
</evidence>
<evidence type="ECO:0000313" key="7">
    <source>
        <dbReference type="EMBL" id="WWC86470.1"/>
    </source>
</evidence>
<evidence type="ECO:0000256" key="2">
    <source>
        <dbReference type="ARBA" id="ARBA00022723"/>
    </source>
</evidence>
<dbReference type="RefSeq" id="XP_066073233.1">
    <property type="nucleotide sequence ID" value="XM_066217136.1"/>
</dbReference>
<dbReference type="GO" id="GO:0046872">
    <property type="term" value="F:metal ion binding"/>
    <property type="evidence" value="ECO:0007669"/>
    <property type="project" value="UniProtKB-KW"/>
</dbReference>
<keyword evidence="3" id="KW-0560">Oxidoreductase</keyword>
<keyword evidence="4" id="KW-0408">Iron</keyword>
<organism evidence="7 8">
    <name type="scientific">Kwoniella dendrophila CBS 6074</name>
    <dbReference type="NCBI Taxonomy" id="1295534"/>
    <lineage>
        <taxon>Eukaryota</taxon>
        <taxon>Fungi</taxon>
        <taxon>Dikarya</taxon>
        <taxon>Basidiomycota</taxon>
        <taxon>Agaricomycotina</taxon>
        <taxon>Tremellomycetes</taxon>
        <taxon>Tremellales</taxon>
        <taxon>Cryptococcaceae</taxon>
        <taxon>Kwoniella</taxon>
    </lineage>
</organism>
<evidence type="ECO:0000259" key="6">
    <source>
        <dbReference type="Pfam" id="PF14226"/>
    </source>
</evidence>
<name>A0AAX4JM43_9TREE</name>
<gene>
    <name evidence="7" type="ORF">L201_001347</name>
</gene>
<dbReference type="PANTHER" id="PTHR10209">
    <property type="entry name" value="OXIDOREDUCTASE, 2OG-FE II OXYGENASE FAMILY PROTEIN"/>
    <property type="match status" value="1"/>
</dbReference>
<evidence type="ECO:0000256" key="4">
    <source>
        <dbReference type="ARBA" id="ARBA00023004"/>
    </source>
</evidence>
<dbReference type="Pfam" id="PF03171">
    <property type="entry name" value="2OG-FeII_Oxy"/>
    <property type="match status" value="1"/>
</dbReference>
<dbReference type="Pfam" id="PF14226">
    <property type="entry name" value="DIOX_N"/>
    <property type="match status" value="1"/>
</dbReference>
<evidence type="ECO:0000313" key="8">
    <source>
        <dbReference type="Proteomes" id="UP001355207"/>
    </source>
</evidence>
<feature type="domain" description="Isopenicillin N synthase-like Fe(2+) 2OG dioxygenase" evidence="5">
    <location>
        <begin position="213"/>
        <end position="302"/>
    </location>
</feature>
<dbReference type="GeneID" id="91092019"/>
<dbReference type="EMBL" id="CP144098">
    <property type="protein sequence ID" value="WWC86470.1"/>
    <property type="molecule type" value="Genomic_DNA"/>
</dbReference>
<feature type="domain" description="Non-haem dioxygenase N-terminal" evidence="6">
    <location>
        <begin position="42"/>
        <end position="149"/>
    </location>
</feature>
<keyword evidence="2" id="KW-0479">Metal-binding</keyword>
<accession>A0AAX4JM43</accession>
<dbReference type="InterPro" id="IPR026992">
    <property type="entry name" value="DIOX_N"/>
</dbReference>
<dbReference type="PANTHER" id="PTHR10209:SF867">
    <property type="entry name" value="2-OXOGLUTARATE (2OG) AND FE(II)-DEPENDENT OXYGENASE SUPERFAMILY PROTEIN"/>
    <property type="match status" value="1"/>
</dbReference>
<keyword evidence="8" id="KW-1185">Reference proteome</keyword>
<evidence type="ECO:0000256" key="3">
    <source>
        <dbReference type="ARBA" id="ARBA00023002"/>
    </source>
</evidence>
<evidence type="ECO:0000259" key="5">
    <source>
        <dbReference type="Pfam" id="PF03171"/>
    </source>
</evidence>
<proteinExistence type="inferred from homology"/>
<dbReference type="PRINTS" id="PR00682">
    <property type="entry name" value="IPNSYNTHASE"/>
</dbReference>